<dbReference type="InterPro" id="IPR012909">
    <property type="entry name" value="PHA_DNA-bd_N"/>
</dbReference>
<feature type="domain" description="PHA accumulation regulator DNA-binding N-terminal" evidence="2">
    <location>
        <begin position="17"/>
        <end position="75"/>
    </location>
</feature>
<dbReference type="OrthoDB" id="9795345at2"/>
<feature type="compositionally biased region" description="Pro residues" evidence="1">
    <location>
        <begin position="130"/>
        <end position="141"/>
    </location>
</feature>
<feature type="region of interest" description="Disordered" evidence="1">
    <location>
        <begin position="126"/>
        <end position="163"/>
    </location>
</feature>
<dbReference type="Proteomes" id="UP000440224">
    <property type="component" value="Unassembled WGS sequence"/>
</dbReference>
<dbReference type="EMBL" id="WJIE01000017">
    <property type="protein sequence ID" value="MRG97387.1"/>
    <property type="molecule type" value="Genomic_DNA"/>
</dbReference>
<feature type="compositionally biased region" description="Low complexity" evidence="1">
    <location>
        <begin position="142"/>
        <end position="151"/>
    </location>
</feature>
<evidence type="ECO:0000313" key="3">
    <source>
        <dbReference type="EMBL" id="MRG97387.1"/>
    </source>
</evidence>
<dbReference type="AlphaFoldDB" id="A0A6N7Q0P8"/>
<dbReference type="Pfam" id="PF07879">
    <property type="entry name" value="PHB_acc_N"/>
    <property type="match status" value="1"/>
</dbReference>
<evidence type="ECO:0000259" key="2">
    <source>
        <dbReference type="Pfam" id="PF07879"/>
    </source>
</evidence>
<protein>
    <recommendedName>
        <fullName evidence="2">PHA accumulation regulator DNA-binding N-terminal domain-containing protein</fullName>
    </recommendedName>
</protein>
<evidence type="ECO:0000313" key="4">
    <source>
        <dbReference type="Proteomes" id="UP000440224"/>
    </source>
</evidence>
<name>A0A6N7Q0P8_9BACT</name>
<organism evidence="3 4">
    <name type="scientific">Polyangium spumosum</name>
    <dbReference type="NCBI Taxonomy" id="889282"/>
    <lineage>
        <taxon>Bacteria</taxon>
        <taxon>Pseudomonadati</taxon>
        <taxon>Myxococcota</taxon>
        <taxon>Polyangia</taxon>
        <taxon>Polyangiales</taxon>
        <taxon>Polyangiaceae</taxon>
        <taxon>Polyangium</taxon>
    </lineage>
</organism>
<proteinExistence type="predicted"/>
<sequence length="243" mass="26192">MDTVKETSGASATPRRVIKRYSNRKLYDTKDSRYVTLQQIGEMVRAGEEVQIIDNATKEDKTEVTLALIISEDLKSQPRSVPLGTLRDLIQERGERLLNTLREGPIGRLIPGGGPEGAETVEGAAAPVAPDKPPTQPPPAPAAAAAAPGPVDADKPAASAQGAKARLSEIVESSKQTLDQWQHAVDERIRHILPGVGLFRELQADVQRLSQRVEELEALVRKLGGDVPHTPETPAQNDTSAEE</sequence>
<gene>
    <name evidence="3" type="ORF">GF068_36490</name>
</gene>
<accession>A0A6N7Q0P8</accession>
<comment type="caution">
    <text evidence="3">The sequence shown here is derived from an EMBL/GenBank/DDBJ whole genome shotgun (WGS) entry which is preliminary data.</text>
</comment>
<keyword evidence="4" id="KW-1185">Reference proteome</keyword>
<dbReference type="RefSeq" id="WP_153824172.1">
    <property type="nucleotide sequence ID" value="NZ_WJIE01000017.1"/>
</dbReference>
<evidence type="ECO:0000256" key="1">
    <source>
        <dbReference type="SAM" id="MobiDB-lite"/>
    </source>
</evidence>
<reference evidence="3 4" key="1">
    <citation type="submission" date="2019-10" db="EMBL/GenBank/DDBJ databases">
        <title>A soil myxobacterium in the family Polyangiaceae.</title>
        <authorList>
            <person name="Li Y."/>
            <person name="Wang J."/>
        </authorList>
    </citation>
    <scope>NUCLEOTIDE SEQUENCE [LARGE SCALE GENOMIC DNA]</scope>
    <source>
        <strain evidence="3 4">DSM 14734</strain>
    </source>
</reference>
<feature type="region of interest" description="Disordered" evidence="1">
    <location>
        <begin position="222"/>
        <end position="243"/>
    </location>
</feature>
<feature type="compositionally biased region" description="Polar residues" evidence="1">
    <location>
        <begin position="233"/>
        <end position="243"/>
    </location>
</feature>